<dbReference type="InterPro" id="IPR024455">
    <property type="entry name" value="Phage_capsid"/>
</dbReference>
<comment type="caution">
    <text evidence="3">The sequence shown here is derived from an EMBL/GenBank/DDBJ whole genome shotgun (WGS) entry which is preliminary data.</text>
</comment>
<dbReference type="NCBIfam" id="TIGR01554">
    <property type="entry name" value="major_cap_HK97"/>
    <property type="match status" value="1"/>
</dbReference>
<reference evidence="3" key="1">
    <citation type="submission" date="2021-02" db="EMBL/GenBank/DDBJ databases">
        <title>Infant gut strain persistence is associated with maternal origin, phylogeny, and functional potential including surface adhesion and iron acquisition.</title>
        <authorList>
            <person name="Lou Y.C."/>
        </authorList>
    </citation>
    <scope>NUCLEOTIDE SEQUENCE</scope>
    <source>
        <strain evidence="3">L3_098_011G1_dasL3_098_011G1_concoct_7</strain>
    </source>
</reference>
<protein>
    <submittedName>
        <fullName evidence="3">Phage major capsid protein</fullName>
    </submittedName>
</protein>
<proteinExistence type="predicted"/>
<dbReference type="AlphaFoldDB" id="A0A943HM97"/>
<dbReference type="InterPro" id="IPR054612">
    <property type="entry name" value="Phage_capsid-like_C"/>
</dbReference>
<dbReference type="Proteomes" id="UP000709219">
    <property type="component" value="Unassembled WGS sequence"/>
</dbReference>
<gene>
    <name evidence="3" type="ORF">KHX87_00320</name>
</gene>
<comment type="subcellular location">
    <subcellularLocation>
        <location evidence="1">Virion</location>
    </subcellularLocation>
</comment>
<evidence type="ECO:0000313" key="4">
    <source>
        <dbReference type="Proteomes" id="UP000709219"/>
    </source>
</evidence>
<evidence type="ECO:0000259" key="2">
    <source>
        <dbReference type="Pfam" id="PF05065"/>
    </source>
</evidence>
<name>A0A943HM97_STRPA</name>
<accession>A0A943HM97</accession>
<organism evidence="3 4">
    <name type="scientific">Streptococcus parasanguinis</name>
    <dbReference type="NCBI Taxonomy" id="1318"/>
    <lineage>
        <taxon>Bacteria</taxon>
        <taxon>Bacillati</taxon>
        <taxon>Bacillota</taxon>
        <taxon>Bacilli</taxon>
        <taxon>Lactobacillales</taxon>
        <taxon>Streptococcaceae</taxon>
        <taxon>Streptococcus</taxon>
    </lineage>
</organism>
<dbReference type="SUPFAM" id="SSF56563">
    <property type="entry name" value="Major capsid protein gp5"/>
    <property type="match status" value="1"/>
</dbReference>
<dbReference type="EMBL" id="JAGZFP010000001">
    <property type="protein sequence ID" value="MBS5357544.1"/>
    <property type="molecule type" value="Genomic_DNA"/>
</dbReference>
<evidence type="ECO:0000313" key="3">
    <source>
        <dbReference type="EMBL" id="MBS5357544.1"/>
    </source>
</evidence>
<sequence>MKLNGQTKNDYEQAKAKFMNAVKNNASQEEQGILYGEMLDKLQDHMISEARQGVNNDYSTTRKPHLSGEEITFFNELDKELPVGIEKLLPEQTIDRIFEDIKKEHPLLEKIGLQNAGLRLKFISSENTGSATWGKIFGEIKGQLKASFGSRQEIQNKLTAFVVIPKDFKDYGAEWIENYIRTQLTEAFALALEEAFLNGDGDNKPIGLTKKITGKAQDGVTTYPKKEKQTGKITFESPRATINQVADIFKFHSEKENGEKYSDVTNKVVLVVNSSEIWEIEKALTNLSDNADYKKAVPLGLQIIPSVAQEKGFATSFVQGRYDAFVGGGIDIQRYQETLAVEDMDLFVAKQFAYGKAHDEKVSAIWELDFSKINGQGIGG</sequence>
<dbReference type="Pfam" id="PF05065">
    <property type="entry name" value="Phage_capsid"/>
    <property type="match status" value="1"/>
</dbReference>
<evidence type="ECO:0000256" key="1">
    <source>
        <dbReference type="ARBA" id="ARBA00004328"/>
    </source>
</evidence>
<feature type="domain" description="Phage capsid-like C-terminal" evidence="2">
    <location>
        <begin position="88"/>
        <end position="283"/>
    </location>
</feature>